<feature type="domain" description="Integrase catalytic" evidence="2">
    <location>
        <begin position="27"/>
        <end position="199"/>
    </location>
</feature>
<keyword evidence="4" id="KW-1185">Reference proteome</keyword>
<dbReference type="Proteomes" id="UP001500655">
    <property type="component" value="Unassembled WGS sequence"/>
</dbReference>
<dbReference type="PANTHER" id="PTHR35004">
    <property type="entry name" value="TRANSPOSASE RV3428C-RELATED"/>
    <property type="match status" value="1"/>
</dbReference>
<name>A0ABP4X2G2_9ACTN</name>
<dbReference type="InterPro" id="IPR001584">
    <property type="entry name" value="Integrase_cat-core"/>
</dbReference>
<dbReference type="PROSITE" id="PS50994">
    <property type="entry name" value="INTEGRASE"/>
    <property type="match status" value="1"/>
</dbReference>
<dbReference type="InterPro" id="IPR036397">
    <property type="entry name" value="RNaseH_sf"/>
</dbReference>
<dbReference type="Gene3D" id="3.30.420.10">
    <property type="entry name" value="Ribonuclease H-like superfamily/Ribonuclease H"/>
    <property type="match status" value="1"/>
</dbReference>
<dbReference type="EMBL" id="BAAALS010000024">
    <property type="protein sequence ID" value="GAA1767625.1"/>
    <property type="molecule type" value="Genomic_DNA"/>
</dbReference>
<reference evidence="4" key="1">
    <citation type="journal article" date="2019" name="Int. J. Syst. Evol. Microbiol.">
        <title>The Global Catalogue of Microorganisms (GCM) 10K type strain sequencing project: providing services to taxonomists for standard genome sequencing and annotation.</title>
        <authorList>
            <consortium name="The Broad Institute Genomics Platform"/>
            <consortium name="The Broad Institute Genome Sequencing Center for Infectious Disease"/>
            <person name="Wu L."/>
            <person name="Ma J."/>
        </authorList>
    </citation>
    <scope>NUCLEOTIDE SEQUENCE [LARGE SCALE GENOMIC DNA]</scope>
    <source>
        <strain evidence="4">JCM 13249</strain>
    </source>
</reference>
<feature type="region of interest" description="Disordered" evidence="1">
    <location>
        <begin position="400"/>
        <end position="429"/>
    </location>
</feature>
<dbReference type="SUPFAM" id="SSF53098">
    <property type="entry name" value="Ribonuclease H-like"/>
    <property type="match status" value="1"/>
</dbReference>
<sequence length="429" mass="46473">MHRILIRHGLVVPVPRRRRREDYKRWQRDVPMELWQLDIVGGIKLTGGGEAKVVTGVDDHSRFCVIARVVRKATGRAVCLAFADALQRFGIPDEVLTDNGKQFTGRFNQPRPAEVMFERICRENGIVARNTKPRSPTTTGKVERFHQTLQGELLDDVEVWPDIHTAQAAIDAFRQEYNTRRPHQSLNMAFPGDLFIARAGDERLPLRLPAQLKPAIAEPQPDPAPAPVPVTTMPTTPPLTLSTNGVDPVDLAVEFTRAVPLSGNVSVGGQQFWLGPDRAGTTVAFWADTTVVHLIVNGVRLKTVPSRLTVAHLQRLLDDGGHPAGPPPIPGGQPSTAIEVDRTVNATGAIGLAGRQHPIGYHFAGRRLTVRLDGDLLSSSTTVSCCAACPIHLPPPTWSASATPAPPAHHPSQQPNPPASNDASAAVAH</sequence>
<evidence type="ECO:0000259" key="2">
    <source>
        <dbReference type="PROSITE" id="PS50994"/>
    </source>
</evidence>
<dbReference type="Pfam" id="PF13683">
    <property type="entry name" value="rve_3"/>
    <property type="match status" value="1"/>
</dbReference>
<accession>A0ABP4X2G2</accession>
<evidence type="ECO:0000256" key="1">
    <source>
        <dbReference type="SAM" id="MobiDB-lite"/>
    </source>
</evidence>
<evidence type="ECO:0000313" key="3">
    <source>
        <dbReference type="EMBL" id="GAA1767625.1"/>
    </source>
</evidence>
<dbReference type="PANTHER" id="PTHR35004:SF7">
    <property type="entry name" value="INTEGRASE PROTEIN"/>
    <property type="match status" value="1"/>
</dbReference>
<evidence type="ECO:0000313" key="4">
    <source>
        <dbReference type="Proteomes" id="UP001500655"/>
    </source>
</evidence>
<protein>
    <recommendedName>
        <fullName evidence="2">Integrase catalytic domain-containing protein</fullName>
    </recommendedName>
</protein>
<feature type="compositionally biased region" description="Low complexity" evidence="1">
    <location>
        <begin position="419"/>
        <end position="429"/>
    </location>
</feature>
<dbReference type="InterPro" id="IPR012337">
    <property type="entry name" value="RNaseH-like_sf"/>
</dbReference>
<gene>
    <name evidence="3" type="ORF">GCM10009681_43370</name>
</gene>
<feature type="compositionally biased region" description="Pro residues" evidence="1">
    <location>
        <begin position="404"/>
        <end position="418"/>
    </location>
</feature>
<proteinExistence type="predicted"/>
<organism evidence="3 4">
    <name type="scientific">Luedemannella helvata</name>
    <dbReference type="NCBI Taxonomy" id="349315"/>
    <lineage>
        <taxon>Bacteria</taxon>
        <taxon>Bacillati</taxon>
        <taxon>Actinomycetota</taxon>
        <taxon>Actinomycetes</taxon>
        <taxon>Micromonosporales</taxon>
        <taxon>Micromonosporaceae</taxon>
        <taxon>Luedemannella</taxon>
    </lineage>
</organism>
<comment type="caution">
    <text evidence="3">The sequence shown here is derived from an EMBL/GenBank/DDBJ whole genome shotgun (WGS) entry which is preliminary data.</text>
</comment>